<evidence type="ECO:0000256" key="1">
    <source>
        <dbReference type="ARBA" id="ARBA00022741"/>
    </source>
</evidence>
<dbReference type="GO" id="GO:0006355">
    <property type="term" value="P:regulation of DNA-templated transcription"/>
    <property type="evidence" value="ECO:0007669"/>
    <property type="project" value="InterPro"/>
</dbReference>
<dbReference type="Gene3D" id="1.10.10.60">
    <property type="entry name" value="Homeodomain-like"/>
    <property type="match status" value="1"/>
</dbReference>
<evidence type="ECO:0000259" key="5">
    <source>
        <dbReference type="PROSITE" id="PS50045"/>
    </source>
</evidence>
<dbReference type="RefSeq" id="WP_010051305.1">
    <property type="nucleotide sequence ID" value="NZ_CP025958.1"/>
</dbReference>
<dbReference type="InterPro" id="IPR058031">
    <property type="entry name" value="AAA_lid_NorR"/>
</dbReference>
<protein>
    <submittedName>
        <fullName evidence="6">Fis family transcriptional regulator</fullName>
    </submittedName>
</protein>
<dbReference type="Pfam" id="PF00158">
    <property type="entry name" value="Sigma54_activat"/>
    <property type="match status" value="1"/>
</dbReference>
<dbReference type="KEGG" id="gog:C1280_26360"/>
<evidence type="ECO:0000256" key="2">
    <source>
        <dbReference type="ARBA" id="ARBA00022840"/>
    </source>
</evidence>
<sequence>MGSSRRLVLVANDPRFAAMVQGHLQRAIQLTVPVVRCEDVPNLLTPETDGDLLLLASEPSDAAAIETVVRETKVQHLPAVLSLLESDAARASGKLDCLNAYLSDRFAWPHHSRELTAWAHRAFAPGTPFADPAAEGTPETIRRRLINHTPSLTTMVEQLCIAAAHDVTVLIEGETGTGKTFLAKLVHDCSARRANRFMVVACGALSSNLIAAEFFGHARGAFTSADAAKVGKFAAAGEGTILLDEIDTLGMEHQANLLRVIETGEFEPVGSNETQVCRARIVAATNWNLADAVERHSFRRDLYYRLHVISFHLPPLRNRPEDIAPLVRGMVARFGTKYSKRLFGVCPEALRVLEAFPWPGNIRQLENVIQQAVLTSAGNELKLHHLSPQVLNRVEAPGGVAAVPSGFDGTLKQTREATERANILRALEKANQSRTRAAQMLGVSRVTLYKKMKAYKLLKEKDGPFGLPFDELNPRAGSV</sequence>
<dbReference type="InterPro" id="IPR003593">
    <property type="entry name" value="AAA+_ATPase"/>
</dbReference>
<dbReference type="Gene3D" id="3.40.50.300">
    <property type="entry name" value="P-loop containing nucleotide triphosphate hydrolases"/>
    <property type="match status" value="1"/>
</dbReference>
<dbReference type="PROSITE" id="PS00675">
    <property type="entry name" value="SIGMA54_INTERACT_1"/>
    <property type="match status" value="1"/>
</dbReference>
<evidence type="ECO:0000256" key="4">
    <source>
        <dbReference type="ARBA" id="ARBA00023163"/>
    </source>
</evidence>
<evidence type="ECO:0000256" key="3">
    <source>
        <dbReference type="ARBA" id="ARBA00023015"/>
    </source>
</evidence>
<evidence type="ECO:0000313" key="6">
    <source>
        <dbReference type="EMBL" id="AWM40178.1"/>
    </source>
</evidence>
<keyword evidence="2" id="KW-0067">ATP-binding</keyword>
<dbReference type="GO" id="GO:0043565">
    <property type="term" value="F:sequence-specific DNA binding"/>
    <property type="evidence" value="ECO:0007669"/>
    <property type="project" value="InterPro"/>
</dbReference>
<dbReference type="InterPro" id="IPR009057">
    <property type="entry name" value="Homeodomain-like_sf"/>
</dbReference>
<dbReference type="FunFam" id="3.40.50.300:FF:000006">
    <property type="entry name" value="DNA-binding transcriptional regulator NtrC"/>
    <property type="match status" value="1"/>
</dbReference>
<dbReference type="SMART" id="SM00382">
    <property type="entry name" value="AAA"/>
    <property type="match status" value="1"/>
</dbReference>
<dbReference type="Gene3D" id="1.10.8.60">
    <property type="match status" value="1"/>
</dbReference>
<dbReference type="SUPFAM" id="SSF46689">
    <property type="entry name" value="Homeodomain-like"/>
    <property type="match status" value="1"/>
</dbReference>
<dbReference type="AlphaFoldDB" id="A0A2Z3H342"/>
<dbReference type="GO" id="GO:0005524">
    <property type="term" value="F:ATP binding"/>
    <property type="evidence" value="ECO:0007669"/>
    <property type="project" value="UniProtKB-KW"/>
</dbReference>
<name>A0A2Z3H342_9BACT</name>
<keyword evidence="3" id="KW-0805">Transcription regulation</keyword>
<dbReference type="InterPro" id="IPR002078">
    <property type="entry name" value="Sigma_54_int"/>
</dbReference>
<dbReference type="InterPro" id="IPR025662">
    <property type="entry name" value="Sigma_54_int_dom_ATP-bd_1"/>
</dbReference>
<keyword evidence="4" id="KW-0804">Transcription</keyword>
<proteinExistence type="predicted"/>
<dbReference type="OrthoDB" id="9807827at2"/>
<dbReference type="Pfam" id="PF25601">
    <property type="entry name" value="AAA_lid_14"/>
    <property type="match status" value="1"/>
</dbReference>
<dbReference type="InterPro" id="IPR025944">
    <property type="entry name" value="Sigma_54_int_dom_CS"/>
</dbReference>
<keyword evidence="7" id="KW-1185">Reference proteome</keyword>
<gene>
    <name evidence="6" type="ORF">C1280_26360</name>
</gene>
<keyword evidence="1" id="KW-0547">Nucleotide-binding</keyword>
<reference evidence="6 7" key="1">
    <citation type="submission" date="2018-01" db="EMBL/GenBank/DDBJ databases">
        <title>G. obscuriglobus.</title>
        <authorList>
            <person name="Franke J."/>
            <person name="Blomberg W."/>
            <person name="Selmecki A."/>
        </authorList>
    </citation>
    <scope>NUCLEOTIDE SEQUENCE [LARGE SCALE GENOMIC DNA]</scope>
    <source>
        <strain evidence="6 7">DSM 5831</strain>
    </source>
</reference>
<feature type="domain" description="Sigma-54 factor interaction" evidence="5">
    <location>
        <begin position="145"/>
        <end position="374"/>
    </location>
</feature>
<evidence type="ECO:0000313" key="7">
    <source>
        <dbReference type="Proteomes" id="UP000245802"/>
    </source>
</evidence>
<dbReference type="PANTHER" id="PTHR32071">
    <property type="entry name" value="TRANSCRIPTIONAL REGULATORY PROTEIN"/>
    <property type="match status" value="1"/>
</dbReference>
<dbReference type="EMBL" id="CP025958">
    <property type="protein sequence ID" value="AWM40178.1"/>
    <property type="molecule type" value="Genomic_DNA"/>
</dbReference>
<dbReference type="SUPFAM" id="SSF52540">
    <property type="entry name" value="P-loop containing nucleoside triphosphate hydrolases"/>
    <property type="match status" value="1"/>
</dbReference>
<dbReference type="PRINTS" id="PR01590">
    <property type="entry name" value="HTHFIS"/>
</dbReference>
<dbReference type="Pfam" id="PF02954">
    <property type="entry name" value="HTH_8"/>
    <property type="match status" value="1"/>
</dbReference>
<dbReference type="CDD" id="cd00009">
    <property type="entry name" value="AAA"/>
    <property type="match status" value="1"/>
</dbReference>
<organism evidence="6 7">
    <name type="scientific">Gemmata obscuriglobus</name>
    <dbReference type="NCBI Taxonomy" id="114"/>
    <lineage>
        <taxon>Bacteria</taxon>
        <taxon>Pseudomonadati</taxon>
        <taxon>Planctomycetota</taxon>
        <taxon>Planctomycetia</taxon>
        <taxon>Gemmatales</taxon>
        <taxon>Gemmataceae</taxon>
        <taxon>Gemmata</taxon>
    </lineage>
</organism>
<dbReference type="PROSITE" id="PS00688">
    <property type="entry name" value="SIGMA54_INTERACT_3"/>
    <property type="match status" value="1"/>
</dbReference>
<dbReference type="InterPro" id="IPR027417">
    <property type="entry name" value="P-loop_NTPase"/>
</dbReference>
<dbReference type="InterPro" id="IPR002197">
    <property type="entry name" value="HTH_Fis"/>
</dbReference>
<dbReference type="Proteomes" id="UP000245802">
    <property type="component" value="Chromosome"/>
</dbReference>
<accession>A0A2Z3H342</accession>
<dbReference type="PROSITE" id="PS50045">
    <property type="entry name" value="SIGMA54_INTERACT_4"/>
    <property type="match status" value="1"/>
</dbReference>